<name>A0A0N1PKH8_PAPXU</name>
<keyword evidence="3" id="KW-1185">Reference proteome</keyword>
<accession>A0A0N1PKH8</accession>
<gene>
    <name evidence="2" type="ORF">RR46_00932</name>
</gene>
<feature type="region of interest" description="Disordered" evidence="1">
    <location>
        <begin position="72"/>
        <end position="92"/>
    </location>
</feature>
<reference evidence="2 3" key="1">
    <citation type="journal article" date="2015" name="Nat. Commun.">
        <title>Outbred genome sequencing and CRISPR/Cas9 gene editing in butterflies.</title>
        <authorList>
            <person name="Li X."/>
            <person name="Fan D."/>
            <person name="Zhang W."/>
            <person name="Liu G."/>
            <person name="Zhang L."/>
            <person name="Zhao L."/>
            <person name="Fang X."/>
            <person name="Chen L."/>
            <person name="Dong Y."/>
            <person name="Chen Y."/>
            <person name="Ding Y."/>
            <person name="Zhao R."/>
            <person name="Feng M."/>
            <person name="Zhu Y."/>
            <person name="Feng Y."/>
            <person name="Jiang X."/>
            <person name="Zhu D."/>
            <person name="Xiang H."/>
            <person name="Feng X."/>
            <person name="Li S."/>
            <person name="Wang J."/>
            <person name="Zhang G."/>
            <person name="Kronforst M.R."/>
            <person name="Wang W."/>
        </authorList>
    </citation>
    <scope>NUCLEOTIDE SEQUENCE [LARGE SCALE GENOMIC DNA]</scope>
    <source>
        <strain evidence="2">Ya'a_city_454_Px</strain>
        <tissue evidence="2">Whole body</tissue>
    </source>
</reference>
<evidence type="ECO:0000313" key="2">
    <source>
        <dbReference type="EMBL" id="KPJ20757.1"/>
    </source>
</evidence>
<dbReference type="AlphaFoldDB" id="A0A0N1PKH8"/>
<protein>
    <submittedName>
        <fullName evidence="2">Uncharacterized protein</fullName>
    </submittedName>
</protein>
<dbReference type="EMBL" id="LADI01012895">
    <property type="protein sequence ID" value="KPJ20757.1"/>
    <property type="molecule type" value="Genomic_DNA"/>
</dbReference>
<evidence type="ECO:0000256" key="1">
    <source>
        <dbReference type="SAM" id="MobiDB-lite"/>
    </source>
</evidence>
<proteinExistence type="predicted"/>
<dbReference type="Proteomes" id="UP000053268">
    <property type="component" value="Unassembled WGS sequence"/>
</dbReference>
<sequence length="92" mass="11069">MKPDSGVTHERLREDREENCKDWEDTMEKRIRPEVRSLETYRRVRELCNDDAEVDLFYYRLAIDAFVMFEHSEGQESTRDVTTPRPDNKLSD</sequence>
<comment type="caution">
    <text evidence="2">The sequence shown here is derived from an EMBL/GenBank/DDBJ whole genome shotgun (WGS) entry which is preliminary data.</text>
</comment>
<evidence type="ECO:0000313" key="3">
    <source>
        <dbReference type="Proteomes" id="UP000053268"/>
    </source>
</evidence>
<organism evidence="2 3">
    <name type="scientific">Papilio xuthus</name>
    <name type="common">Asian swallowtail butterfly</name>
    <dbReference type="NCBI Taxonomy" id="66420"/>
    <lineage>
        <taxon>Eukaryota</taxon>
        <taxon>Metazoa</taxon>
        <taxon>Ecdysozoa</taxon>
        <taxon>Arthropoda</taxon>
        <taxon>Hexapoda</taxon>
        <taxon>Insecta</taxon>
        <taxon>Pterygota</taxon>
        <taxon>Neoptera</taxon>
        <taxon>Endopterygota</taxon>
        <taxon>Lepidoptera</taxon>
        <taxon>Glossata</taxon>
        <taxon>Ditrysia</taxon>
        <taxon>Papilionoidea</taxon>
        <taxon>Papilionidae</taxon>
        <taxon>Papilioninae</taxon>
        <taxon>Papilio</taxon>
    </lineage>
</organism>